<dbReference type="GO" id="GO:0006635">
    <property type="term" value="P:fatty acid beta-oxidation"/>
    <property type="evidence" value="ECO:0007669"/>
    <property type="project" value="TreeGrafter"/>
</dbReference>
<dbReference type="PROSITE" id="PS00166">
    <property type="entry name" value="ENOYL_COA_HYDRATASE"/>
    <property type="match status" value="1"/>
</dbReference>
<dbReference type="GO" id="GO:0016829">
    <property type="term" value="F:lyase activity"/>
    <property type="evidence" value="ECO:0007669"/>
    <property type="project" value="UniProtKB-KW"/>
</dbReference>
<dbReference type="InterPro" id="IPR018376">
    <property type="entry name" value="Enoyl-CoA_hyd/isom_CS"/>
</dbReference>
<dbReference type="NCBIfam" id="NF008506">
    <property type="entry name" value="PRK11423.1"/>
    <property type="match status" value="1"/>
</dbReference>
<organism evidence="4 5">
    <name type="scientific">Candidatus Accumulibacter aalborgensis</name>
    <dbReference type="NCBI Taxonomy" id="1860102"/>
    <lineage>
        <taxon>Bacteria</taxon>
        <taxon>Pseudomonadati</taxon>
        <taxon>Pseudomonadota</taxon>
        <taxon>Betaproteobacteria</taxon>
        <taxon>Candidatus Accumulibacter</taxon>
    </lineage>
</organism>
<evidence type="ECO:0000256" key="1">
    <source>
        <dbReference type="ARBA" id="ARBA00005254"/>
    </source>
</evidence>
<dbReference type="EMBL" id="FLQX01000114">
    <property type="protein sequence ID" value="SBT06979.1"/>
    <property type="molecule type" value="Genomic_DNA"/>
</dbReference>
<protein>
    <submittedName>
        <fullName evidence="4">Methylmalonyl-CoA decarboxylase</fullName>
        <ecNumber evidence="4">4.1.1.41</ecNumber>
    </submittedName>
</protein>
<dbReference type="EC" id="4.1.1.41" evidence="4"/>
<dbReference type="Gene3D" id="1.10.12.10">
    <property type="entry name" value="Lyase 2-enoyl-coa Hydratase, Chain A, domain 2"/>
    <property type="match status" value="1"/>
</dbReference>
<proteinExistence type="inferred from homology"/>
<dbReference type="AlphaFoldDB" id="A0A1A8XP86"/>
<evidence type="ECO:0000313" key="4">
    <source>
        <dbReference type="EMBL" id="SBT06979.1"/>
    </source>
</evidence>
<evidence type="ECO:0000313" key="5">
    <source>
        <dbReference type="Proteomes" id="UP000199169"/>
    </source>
</evidence>
<dbReference type="CDD" id="cd06558">
    <property type="entry name" value="crotonase-like"/>
    <property type="match status" value="1"/>
</dbReference>
<keyword evidence="2 4" id="KW-0456">Lyase</keyword>
<dbReference type="PANTHER" id="PTHR11941">
    <property type="entry name" value="ENOYL-COA HYDRATASE-RELATED"/>
    <property type="match status" value="1"/>
</dbReference>
<reference evidence="4 5" key="1">
    <citation type="submission" date="2016-06" db="EMBL/GenBank/DDBJ databases">
        <authorList>
            <person name="Kjaerup R.B."/>
            <person name="Dalgaard T.S."/>
            <person name="Juul-Madsen H.R."/>
        </authorList>
    </citation>
    <scope>NUCLEOTIDE SEQUENCE [LARGE SCALE GENOMIC DNA]</scope>
    <source>
        <strain evidence="4">3</strain>
    </source>
</reference>
<accession>A0A1A8XP86</accession>
<keyword evidence="5" id="KW-1185">Reference proteome</keyword>
<comment type="similarity">
    <text evidence="1 3">Belongs to the enoyl-CoA hydratase/isomerase family.</text>
</comment>
<dbReference type="PANTHER" id="PTHR11941:SF54">
    <property type="entry name" value="ENOYL-COA HYDRATASE, MITOCHONDRIAL"/>
    <property type="match status" value="1"/>
</dbReference>
<evidence type="ECO:0000256" key="3">
    <source>
        <dbReference type="RuleBase" id="RU003707"/>
    </source>
</evidence>
<gene>
    <name evidence="4" type="primary">scpB</name>
    <name evidence="4" type="ORF">ACCAA_380001</name>
</gene>
<dbReference type="STRING" id="1860102.ACCAA_380001"/>
<dbReference type="Proteomes" id="UP000199169">
    <property type="component" value="Unassembled WGS sequence"/>
</dbReference>
<name>A0A1A8XP86_9PROT</name>
<dbReference type="RefSeq" id="WP_186407450.1">
    <property type="nucleotide sequence ID" value="NZ_FLQX01000114.1"/>
</dbReference>
<dbReference type="Gene3D" id="3.90.226.10">
    <property type="entry name" value="2-enoyl-CoA Hydratase, Chain A, domain 1"/>
    <property type="match status" value="1"/>
</dbReference>
<sequence>MSLIITETQNAIGTIVMNHSAKRNALSEALICEITMALDSFREQGIRAVVLRAPAGTRVWSAGHDISELPTGGRDPLGWSDPLRVLIRAIQESSAPVIALIEGGVWGGACEVAMACDILVAAPEATFAITPAKLGVPYNLGGLLTVMNMIPLPVAKEMLFTAQPIPVAQALNLGVVNYVKPTDEIDPFVYGLAASIVANSPLSISVMKEELRLLSSARSITPELFERIQGLRRLVYDSHDYREGITAFGEKRKPHFRGT</sequence>
<dbReference type="InterPro" id="IPR001753">
    <property type="entry name" value="Enoyl-CoA_hydra/iso"/>
</dbReference>
<dbReference type="InterPro" id="IPR029045">
    <property type="entry name" value="ClpP/crotonase-like_dom_sf"/>
</dbReference>
<dbReference type="SUPFAM" id="SSF52096">
    <property type="entry name" value="ClpP/crotonase"/>
    <property type="match status" value="1"/>
</dbReference>
<dbReference type="Pfam" id="PF00378">
    <property type="entry name" value="ECH_1"/>
    <property type="match status" value="1"/>
</dbReference>
<evidence type="ECO:0000256" key="2">
    <source>
        <dbReference type="ARBA" id="ARBA00023239"/>
    </source>
</evidence>
<dbReference type="InterPro" id="IPR014748">
    <property type="entry name" value="Enoyl-CoA_hydra_C"/>
</dbReference>